<evidence type="ECO:0000256" key="1">
    <source>
        <dbReference type="SAM" id="Phobius"/>
    </source>
</evidence>
<accession>A0A5M8P4I1</accession>
<feature type="domain" description="4Fe-4S ferredoxin-type" evidence="2">
    <location>
        <begin position="29"/>
        <end position="58"/>
    </location>
</feature>
<dbReference type="EMBL" id="SNRX01000002">
    <property type="protein sequence ID" value="KAA6303288.1"/>
    <property type="molecule type" value="Genomic_DNA"/>
</dbReference>
<gene>
    <name evidence="3" type="ORF">EZS26_000448</name>
    <name evidence="4" type="ORF">EZS26_000519</name>
</gene>
<dbReference type="AlphaFoldDB" id="A0A5M8P4I1"/>
<evidence type="ECO:0000259" key="2">
    <source>
        <dbReference type="PROSITE" id="PS51379"/>
    </source>
</evidence>
<evidence type="ECO:0000313" key="5">
    <source>
        <dbReference type="Proteomes" id="UP000324575"/>
    </source>
</evidence>
<evidence type="ECO:0000313" key="4">
    <source>
        <dbReference type="EMBL" id="KAA6303359.1"/>
    </source>
</evidence>
<dbReference type="InterPro" id="IPR017896">
    <property type="entry name" value="4Fe4S_Fe-S-bd"/>
</dbReference>
<keyword evidence="1" id="KW-0812">Transmembrane</keyword>
<evidence type="ECO:0000313" key="3">
    <source>
        <dbReference type="EMBL" id="KAA6303288.1"/>
    </source>
</evidence>
<dbReference type="Gene3D" id="3.30.70.20">
    <property type="match status" value="1"/>
</dbReference>
<dbReference type="PROSITE" id="PS51379">
    <property type="entry name" value="4FE4S_FER_2"/>
    <property type="match status" value="2"/>
</dbReference>
<name>A0A5M8P4I1_9BACT</name>
<dbReference type="EMBL" id="SNRX01000002">
    <property type="protein sequence ID" value="KAA6303359.1"/>
    <property type="molecule type" value="Genomic_DNA"/>
</dbReference>
<dbReference type="SUPFAM" id="SSF54862">
    <property type="entry name" value="4Fe-4S ferredoxins"/>
    <property type="match status" value="1"/>
</dbReference>
<organism evidence="3 5">
    <name type="scientific">Candidatus Ordinivivax streblomastigis</name>
    <dbReference type="NCBI Taxonomy" id="2540710"/>
    <lineage>
        <taxon>Bacteria</taxon>
        <taxon>Pseudomonadati</taxon>
        <taxon>Bacteroidota</taxon>
        <taxon>Bacteroidia</taxon>
        <taxon>Bacteroidales</taxon>
        <taxon>Candidatus Ordinivivax</taxon>
    </lineage>
</organism>
<keyword evidence="1" id="KW-1133">Transmembrane helix</keyword>
<proteinExistence type="predicted"/>
<keyword evidence="1" id="KW-0472">Membrane</keyword>
<feature type="domain" description="4Fe-4S ferredoxin-type" evidence="2">
    <location>
        <begin position="62"/>
        <end position="92"/>
    </location>
</feature>
<dbReference type="Pfam" id="PF12838">
    <property type="entry name" value="Fer4_7"/>
    <property type="match status" value="1"/>
</dbReference>
<dbReference type="Proteomes" id="UP000324575">
    <property type="component" value="Unassembled WGS sequence"/>
</dbReference>
<comment type="caution">
    <text evidence="3">The sequence shown here is derived from an EMBL/GenBank/DDBJ whole genome shotgun (WGS) entry which is preliminary data.</text>
</comment>
<protein>
    <submittedName>
        <fullName evidence="3">Electron transport complex subunit RsxB</fullName>
    </submittedName>
</protein>
<feature type="transmembrane region" description="Helical" evidence="1">
    <location>
        <begin position="6"/>
        <end position="22"/>
    </location>
</feature>
<sequence length="93" mass="10515">MNTVYIVVGAIVVLWSIGGIHRHRRGKNKVVHAVENNCTGCKRCLKWCKYKVLEMVSDENGTRIAVKYPDKCTACGDCVKTCKFKALEIVERK</sequence>
<reference evidence="3 5" key="1">
    <citation type="submission" date="2019-03" db="EMBL/GenBank/DDBJ databases">
        <title>Single cell metagenomics reveals metabolic interactions within the superorganism composed of flagellate Streblomastix strix and complex community of Bacteroidetes bacteria on its surface.</title>
        <authorList>
            <person name="Treitli S.C."/>
            <person name="Kolisko M."/>
            <person name="Husnik F."/>
            <person name="Keeling P."/>
            <person name="Hampl V."/>
        </authorList>
    </citation>
    <scope>NUCLEOTIDE SEQUENCE [LARGE SCALE GENOMIC DNA]</scope>
    <source>
        <strain evidence="3">St1</strain>
    </source>
</reference>